<dbReference type="GO" id="GO:0006508">
    <property type="term" value="P:proteolysis"/>
    <property type="evidence" value="ECO:0007669"/>
    <property type="project" value="UniProtKB-KW"/>
</dbReference>
<dbReference type="EMBL" id="DXAK01000027">
    <property type="protein sequence ID" value="HJA06590.1"/>
    <property type="molecule type" value="Genomic_DNA"/>
</dbReference>
<dbReference type="InterPro" id="IPR017310">
    <property type="entry name" value="Pept_S8A_subtilisin_clostridia"/>
</dbReference>
<dbReference type="PROSITE" id="PS00136">
    <property type="entry name" value="SUBTILASE_ASP"/>
    <property type="match status" value="1"/>
</dbReference>
<dbReference type="InterPro" id="IPR023828">
    <property type="entry name" value="Peptidase_S8_Ser-AS"/>
</dbReference>
<dbReference type="PRINTS" id="PR00723">
    <property type="entry name" value="SUBTILISIN"/>
</dbReference>
<dbReference type="Pfam" id="PF00082">
    <property type="entry name" value="Peptidase_S8"/>
    <property type="match status" value="2"/>
</dbReference>
<dbReference type="Gene3D" id="3.30.70.2980">
    <property type="match status" value="1"/>
</dbReference>
<dbReference type="PANTHER" id="PTHR43806:SF11">
    <property type="entry name" value="CEREVISIN-RELATED"/>
    <property type="match status" value="1"/>
</dbReference>
<dbReference type="InterPro" id="IPR015500">
    <property type="entry name" value="Peptidase_S8_subtilisin-rel"/>
</dbReference>
<evidence type="ECO:0000256" key="6">
    <source>
        <dbReference type="PROSITE-ProRule" id="PRU01240"/>
    </source>
</evidence>
<evidence type="ECO:0000256" key="7">
    <source>
        <dbReference type="RuleBase" id="RU003355"/>
    </source>
</evidence>
<evidence type="ECO:0000256" key="4">
    <source>
        <dbReference type="ARBA" id="ARBA00022825"/>
    </source>
</evidence>
<keyword evidence="2 6" id="KW-0645">Protease</keyword>
<evidence type="ECO:0000256" key="3">
    <source>
        <dbReference type="ARBA" id="ARBA00022801"/>
    </source>
</evidence>
<dbReference type="InterPro" id="IPR023827">
    <property type="entry name" value="Peptidase_S8_Asp-AS"/>
</dbReference>
<feature type="domain" description="Peptidase S8/S53" evidence="8">
    <location>
        <begin position="117"/>
        <end position="304"/>
    </location>
</feature>
<dbReference type="Proteomes" id="UP000824223">
    <property type="component" value="Unassembled WGS sequence"/>
</dbReference>
<dbReference type="Pfam" id="PF18425">
    <property type="entry name" value="CspB_prodomain"/>
    <property type="match status" value="1"/>
</dbReference>
<feature type="active site" description="Charge relay system" evidence="5 6">
    <location>
        <position position="126"/>
    </location>
</feature>
<dbReference type="InterPro" id="IPR041365">
    <property type="entry name" value="CspB_prodomain"/>
</dbReference>
<dbReference type="InterPro" id="IPR000209">
    <property type="entry name" value="Peptidase_S8/S53_dom"/>
</dbReference>
<evidence type="ECO:0000259" key="8">
    <source>
        <dbReference type="Pfam" id="PF00082"/>
    </source>
</evidence>
<dbReference type="PROSITE" id="PS00137">
    <property type="entry name" value="SUBTILASE_HIS"/>
    <property type="match status" value="1"/>
</dbReference>
<dbReference type="InterPro" id="IPR034045">
    <property type="entry name" value="Pep_S8_CspA-like"/>
</dbReference>
<feature type="domain" description="Csp protease B prodomain" evidence="9">
    <location>
        <begin position="3"/>
        <end position="90"/>
    </location>
</feature>
<evidence type="ECO:0000313" key="10">
    <source>
        <dbReference type="EMBL" id="HJA06590.1"/>
    </source>
</evidence>
<dbReference type="CDD" id="cd07478">
    <property type="entry name" value="Peptidases_S8_CspA-like"/>
    <property type="match status" value="1"/>
</dbReference>
<reference evidence="10" key="1">
    <citation type="journal article" date="2021" name="PeerJ">
        <title>Extensive microbial diversity within the chicken gut microbiome revealed by metagenomics and culture.</title>
        <authorList>
            <person name="Gilroy R."/>
            <person name="Ravi A."/>
            <person name="Getino M."/>
            <person name="Pursley I."/>
            <person name="Horton D.L."/>
            <person name="Alikhan N.F."/>
            <person name="Baker D."/>
            <person name="Gharbi K."/>
            <person name="Hall N."/>
            <person name="Watson M."/>
            <person name="Adriaenssens E.M."/>
            <person name="Foster-Nyarko E."/>
            <person name="Jarju S."/>
            <person name="Secka A."/>
            <person name="Antonio M."/>
            <person name="Oren A."/>
            <person name="Chaudhuri R.R."/>
            <person name="La Ragione R."/>
            <person name="Hildebrand F."/>
            <person name="Pallen M.J."/>
        </authorList>
    </citation>
    <scope>NUCLEOTIDE SEQUENCE</scope>
    <source>
        <strain evidence="10">ChiSjej2B20-11307</strain>
    </source>
</reference>
<dbReference type="InterPro" id="IPR036852">
    <property type="entry name" value="Peptidase_S8/S53_dom_sf"/>
</dbReference>
<dbReference type="PROSITE" id="PS51892">
    <property type="entry name" value="SUBTILASE"/>
    <property type="match status" value="1"/>
</dbReference>
<dbReference type="AlphaFoldDB" id="A0A9D2HB72"/>
<dbReference type="PIRSF" id="PIRSF037894">
    <property type="entry name" value="Subtilisin_rel_CspABC"/>
    <property type="match status" value="1"/>
</dbReference>
<evidence type="ECO:0000313" key="11">
    <source>
        <dbReference type="Proteomes" id="UP000824223"/>
    </source>
</evidence>
<dbReference type="Gene3D" id="2.60.120.1290">
    <property type="match status" value="1"/>
</dbReference>
<reference evidence="10" key="2">
    <citation type="submission" date="2021-04" db="EMBL/GenBank/DDBJ databases">
        <authorList>
            <person name="Gilroy R."/>
        </authorList>
    </citation>
    <scope>NUCLEOTIDE SEQUENCE</scope>
    <source>
        <strain evidence="10">ChiSjej2B20-11307</strain>
    </source>
</reference>
<dbReference type="InterPro" id="IPR022398">
    <property type="entry name" value="Peptidase_S8_His-AS"/>
</dbReference>
<dbReference type="GO" id="GO:0004252">
    <property type="term" value="F:serine-type endopeptidase activity"/>
    <property type="evidence" value="ECO:0007669"/>
    <property type="project" value="UniProtKB-UniRule"/>
</dbReference>
<evidence type="ECO:0000256" key="2">
    <source>
        <dbReference type="ARBA" id="ARBA00022670"/>
    </source>
</evidence>
<dbReference type="PROSITE" id="PS00138">
    <property type="entry name" value="SUBTILASE_SER"/>
    <property type="match status" value="1"/>
</dbReference>
<keyword evidence="4 6" id="KW-0720">Serine protease</keyword>
<dbReference type="Gene3D" id="3.40.50.200">
    <property type="entry name" value="Peptidase S8/S53 domain"/>
    <property type="match status" value="1"/>
</dbReference>
<evidence type="ECO:0000256" key="5">
    <source>
        <dbReference type="PIRSR" id="PIRSR615500-1"/>
    </source>
</evidence>
<sequence length="582" mass="63424">MSQKIENILNLALDATPDERERSAELEIGFDSESKEWELIVKYSGSLEAVREIAVSVTELMNGYAVVVIKEEWIDVLAGFAEVEFIEKPKSLYFEDETGRQASCIDTVQFPPYSLSGRGTLIGVIDSGIDYANPAFRNEDGTTRIAFLWDQTLPGNPPDGYAIGTEYTRAEINSALQEPDERERYQAVPSRDMSGHGTAVTGIAAGNGAGSPGRRYRGAAPEAELIIVKMGIPRTEGFPRTTELMMGVDYVIRKALDMRKPVAVNISFGNTYGPHDGTSLVEKFLNDIADTWKNVICVGSGNEGTTAGHAAGRVTDEEEKVVELAVQELEPSFNLQIWKSYVDDMDISVVNPSGVRVGPFQEILGPQRFYLGGTELLIYYGEPKPYSVKQEIYLSFIPRQSYIDSGVWKIVLTPRRIVNGDYQMWLPAQAALNVGTAFLLPNSDSTLTIPSTASLVITVAAYDARTFSYADFSGRGPASVYEGSGVPKPDLAAPGVQVIAPAPGGSYRAFSGTSFATPFVSGSAALLMDWGIVQGNDPYLYGEKVKAYLRRGARELPGYDEWPNAQLGYGILCLQDSLPRGV</sequence>
<dbReference type="InterPro" id="IPR050131">
    <property type="entry name" value="Peptidase_S8_subtilisin-like"/>
</dbReference>
<comment type="caution">
    <text evidence="10">The sequence shown here is derived from an EMBL/GenBank/DDBJ whole genome shotgun (WGS) entry which is preliminary data.</text>
</comment>
<feature type="active site" description="Charge relay system" evidence="5 6">
    <location>
        <position position="196"/>
    </location>
</feature>
<protein>
    <submittedName>
        <fullName evidence="10">S8 family serine peptidase</fullName>
    </submittedName>
</protein>
<organism evidence="10 11">
    <name type="scientific">Candidatus Mediterraneibacter pullicola</name>
    <dbReference type="NCBI Taxonomy" id="2838682"/>
    <lineage>
        <taxon>Bacteria</taxon>
        <taxon>Bacillati</taxon>
        <taxon>Bacillota</taxon>
        <taxon>Clostridia</taxon>
        <taxon>Lachnospirales</taxon>
        <taxon>Lachnospiraceae</taxon>
        <taxon>Mediterraneibacter</taxon>
    </lineage>
</organism>
<evidence type="ECO:0000256" key="1">
    <source>
        <dbReference type="ARBA" id="ARBA00011073"/>
    </source>
</evidence>
<keyword evidence="3 6" id="KW-0378">Hydrolase</keyword>
<evidence type="ECO:0000259" key="9">
    <source>
        <dbReference type="Pfam" id="PF18425"/>
    </source>
</evidence>
<comment type="similarity">
    <text evidence="1 6 7">Belongs to the peptidase S8 family.</text>
</comment>
<dbReference type="SUPFAM" id="SSF52743">
    <property type="entry name" value="Subtilisin-like"/>
    <property type="match status" value="1"/>
</dbReference>
<accession>A0A9D2HB72</accession>
<feature type="active site" description="Charge relay system" evidence="5 6">
    <location>
        <position position="514"/>
    </location>
</feature>
<dbReference type="PANTHER" id="PTHR43806">
    <property type="entry name" value="PEPTIDASE S8"/>
    <property type="match status" value="1"/>
</dbReference>
<gene>
    <name evidence="10" type="ORF">H9798_05500</name>
</gene>
<feature type="domain" description="Peptidase S8/S53" evidence="8">
    <location>
        <begin position="442"/>
        <end position="570"/>
    </location>
</feature>
<proteinExistence type="inferred from homology"/>
<name>A0A9D2HB72_9FIRM</name>